<keyword evidence="2" id="KW-0255">Endonuclease</keyword>
<gene>
    <name evidence="2" type="ORF">BDK89_0324</name>
</gene>
<comment type="caution">
    <text evidence="2">The sequence shown here is derived from an EMBL/GenBank/DDBJ whole genome shotgun (WGS) entry which is preliminary data.</text>
</comment>
<dbReference type="GO" id="GO:0004527">
    <property type="term" value="F:exonuclease activity"/>
    <property type="evidence" value="ECO:0007669"/>
    <property type="project" value="UniProtKB-KW"/>
</dbReference>
<keyword evidence="2" id="KW-0269">Exonuclease</keyword>
<dbReference type="InterPro" id="IPR051916">
    <property type="entry name" value="GPI-anchor_lipid_remodeler"/>
</dbReference>
<name>A0A4V3EIJ9_9ACTN</name>
<dbReference type="InterPro" id="IPR005135">
    <property type="entry name" value="Endo/exonuclease/phosphatase"/>
</dbReference>
<dbReference type="SUPFAM" id="SSF56219">
    <property type="entry name" value="DNase I-like"/>
    <property type="match status" value="1"/>
</dbReference>
<keyword evidence="2" id="KW-0378">Hydrolase</keyword>
<dbReference type="GO" id="GO:0016020">
    <property type="term" value="C:membrane"/>
    <property type="evidence" value="ECO:0007669"/>
    <property type="project" value="GOC"/>
</dbReference>
<dbReference type="PANTHER" id="PTHR14859">
    <property type="entry name" value="CALCOFLUOR WHITE HYPERSENSITIVE PROTEIN PRECURSOR"/>
    <property type="match status" value="1"/>
</dbReference>
<dbReference type="PANTHER" id="PTHR14859:SF0">
    <property type="entry name" value="ENDONUCLEASE_EXONUCLEASE_PHOSPHATASE FAMILY PROTEIN, EXPRESSED"/>
    <property type="match status" value="1"/>
</dbReference>
<evidence type="ECO:0000313" key="3">
    <source>
        <dbReference type="Proteomes" id="UP000294558"/>
    </source>
</evidence>
<evidence type="ECO:0000259" key="1">
    <source>
        <dbReference type="Pfam" id="PF03372"/>
    </source>
</evidence>
<dbReference type="Proteomes" id="UP000294558">
    <property type="component" value="Unassembled WGS sequence"/>
</dbReference>
<dbReference type="OrthoDB" id="155529at2"/>
<organism evidence="2 3">
    <name type="scientific">Ilumatobacter fluminis</name>
    <dbReference type="NCBI Taxonomy" id="467091"/>
    <lineage>
        <taxon>Bacteria</taxon>
        <taxon>Bacillati</taxon>
        <taxon>Actinomycetota</taxon>
        <taxon>Acidimicrobiia</taxon>
        <taxon>Acidimicrobiales</taxon>
        <taxon>Ilumatobacteraceae</taxon>
        <taxon>Ilumatobacter</taxon>
    </lineage>
</organism>
<dbReference type="EMBL" id="SOAU01000001">
    <property type="protein sequence ID" value="TDT14768.1"/>
    <property type="molecule type" value="Genomic_DNA"/>
</dbReference>
<accession>A0A4V3EIJ9</accession>
<keyword evidence="3" id="KW-1185">Reference proteome</keyword>
<feature type="domain" description="Endonuclease/exonuclease/phosphatase" evidence="1">
    <location>
        <begin position="4"/>
        <end position="218"/>
    </location>
</feature>
<dbReference type="GO" id="GO:0004519">
    <property type="term" value="F:endonuclease activity"/>
    <property type="evidence" value="ECO:0007669"/>
    <property type="project" value="UniProtKB-KW"/>
</dbReference>
<dbReference type="Pfam" id="PF03372">
    <property type="entry name" value="Exo_endo_phos"/>
    <property type="match status" value="1"/>
</dbReference>
<protein>
    <submittedName>
        <fullName evidence="2">Endonuclease/exonuclease/phosphatase family metal-dependent hydrolase</fullName>
    </submittedName>
</protein>
<reference evidence="2 3" key="1">
    <citation type="submission" date="2019-03" db="EMBL/GenBank/DDBJ databases">
        <title>Sequencing the genomes of 1000 actinobacteria strains.</title>
        <authorList>
            <person name="Klenk H.-P."/>
        </authorList>
    </citation>
    <scope>NUCLEOTIDE SEQUENCE [LARGE SCALE GENOMIC DNA]</scope>
    <source>
        <strain evidence="2 3">DSM 18936</strain>
    </source>
</reference>
<keyword evidence="2" id="KW-0540">Nuclease</keyword>
<dbReference type="InterPro" id="IPR036691">
    <property type="entry name" value="Endo/exonu/phosph_ase_sf"/>
</dbReference>
<dbReference type="AlphaFoldDB" id="A0A4V3EIJ9"/>
<evidence type="ECO:0000313" key="2">
    <source>
        <dbReference type="EMBL" id="TDT14768.1"/>
    </source>
</evidence>
<proteinExistence type="predicted"/>
<dbReference type="Gene3D" id="3.60.10.10">
    <property type="entry name" value="Endonuclease/exonuclease/phosphatase"/>
    <property type="match status" value="1"/>
</dbReference>
<dbReference type="RefSeq" id="WP_133867285.1">
    <property type="nucleotide sequence ID" value="NZ_SOAU01000001.1"/>
</dbReference>
<dbReference type="GO" id="GO:0006506">
    <property type="term" value="P:GPI anchor biosynthetic process"/>
    <property type="evidence" value="ECO:0007669"/>
    <property type="project" value="TreeGrafter"/>
</dbReference>
<sequence length="234" mass="25108">MRVVSWNIQYGIEAAMAAREIADSADMRDFDVLLLQEMDEPGTATVAEAFSANYTYATTGLHANTGRDFGNAVVTRWPIRRTAEIPLPHRASVNGQARSATHAVVGVGDHDVSCYSVHTEIPLLSLARRIEQFAAVAQDVGWQPFELAVVGGDFNTVTARGVRALADTLRGVGLEKVSSTTPSYRRRGRNLILDHIFASGFADATSSGVVEGTTASDHAPIWVELELPAGAADE</sequence>